<dbReference type="AlphaFoldDB" id="A0A267MQU2"/>
<dbReference type="SUPFAM" id="SSF52540">
    <property type="entry name" value="P-loop containing nucleoside triphosphate hydrolases"/>
    <property type="match status" value="1"/>
</dbReference>
<evidence type="ECO:0000256" key="9">
    <source>
        <dbReference type="RuleBase" id="RU003756"/>
    </source>
</evidence>
<dbReference type="GO" id="GO:0140664">
    <property type="term" value="F:ATP-dependent DNA damage sensor activity"/>
    <property type="evidence" value="ECO:0007669"/>
    <property type="project" value="InterPro"/>
</dbReference>
<dbReference type="RefSeq" id="WP_095130281.1">
    <property type="nucleotide sequence ID" value="NZ_NIBG01000001.1"/>
</dbReference>
<dbReference type="InterPro" id="IPR045076">
    <property type="entry name" value="MutS"/>
</dbReference>
<dbReference type="Gene3D" id="3.40.50.300">
    <property type="entry name" value="P-loop containing nucleotide triphosphate hydrolases"/>
    <property type="match status" value="1"/>
</dbReference>
<dbReference type="GO" id="GO:0006298">
    <property type="term" value="P:mismatch repair"/>
    <property type="evidence" value="ECO:0007669"/>
    <property type="project" value="UniProtKB-UniRule"/>
</dbReference>
<name>A0A267MQU2_9FIRM</name>
<dbReference type="SMART" id="SM00533">
    <property type="entry name" value="MUTSd"/>
    <property type="match status" value="1"/>
</dbReference>
<evidence type="ECO:0000256" key="2">
    <source>
        <dbReference type="ARBA" id="ARBA00022741"/>
    </source>
</evidence>
<dbReference type="FunFam" id="1.10.1420.10:FF:000007">
    <property type="entry name" value="DNA mismatch repair protein MutS"/>
    <property type="match status" value="1"/>
</dbReference>
<comment type="similarity">
    <text evidence="1 7 9">Belongs to the DNA mismatch repair MutS family.</text>
</comment>
<dbReference type="CDD" id="cd03284">
    <property type="entry name" value="ABC_MutS1"/>
    <property type="match status" value="1"/>
</dbReference>
<dbReference type="Pfam" id="PF00488">
    <property type="entry name" value="MutS_V"/>
    <property type="match status" value="1"/>
</dbReference>
<dbReference type="Gene3D" id="3.40.1170.10">
    <property type="entry name" value="DNA repair protein MutS, domain I"/>
    <property type="match status" value="1"/>
</dbReference>
<comment type="caution">
    <text evidence="12">The sequence shown here is derived from an EMBL/GenBank/DDBJ whole genome shotgun (WGS) entry which is preliminary data.</text>
</comment>
<dbReference type="InterPro" id="IPR007861">
    <property type="entry name" value="DNA_mismatch_repair_MutS_clamp"/>
</dbReference>
<keyword evidence="5 7" id="KW-0238">DNA-binding</keyword>
<dbReference type="OrthoDB" id="9802448at2"/>
<dbReference type="PIRSF" id="PIRSF037677">
    <property type="entry name" value="DNA_mis_repair_Msh6"/>
    <property type="match status" value="1"/>
</dbReference>
<keyword evidence="2 7" id="KW-0547">Nucleotide-binding</keyword>
<keyword evidence="13" id="KW-1185">Reference proteome</keyword>
<dbReference type="GO" id="GO:0003684">
    <property type="term" value="F:damaged DNA binding"/>
    <property type="evidence" value="ECO:0007669"/>
    <property type="project" value="UniProtKB-UniRule"/>
</dbReference>
<dbReference type="PANTHER" id="PTHR11361">
    <property type="entry name" value="DNA MISMATCH REPAIR PROTEIN MUTS FAMILY MEMBER"/>
    <property type="match status" value="1"/>
</dbReference>
<keyword evidence="3 7" id="KW-0227">DNA damage</keyword>
<dbReference type="GO" id="GO:0030983">
    <property type="term" value="F:mismatched DNA binding"/>
    <property type="evidence" value="ECO:0007669"/>
    <property type="project" value="InterPro"/>
</dbReference>
<dbReference type="GO" id="GO:0005829">
    <property type="term" value="C:cytosol"/>
    <property type="evidence" value="ECO:0007669"/>
    <property type="project" value="TreeGrafter"/>
</dbReference>
<protein>
    <recommendedName>
        <fullName evidence="7 8">DNA mismatch repair protein MutS</fullName>
    </recommendedName>
</protein>
<dbReference type="Gene3D" id="1.10.1420.10">
    <property type="match status" value="2"/>
</dbReference>
<gene>
    <name evidence="7" type="primary">mutS</name>
    <name evidence="12" type="ORF">CCE28_01585</name>
</gene>
<evidence type="ECO:0000256" key="4">
    <source>
        <dbReference type="ARBA" id="ARBA00022840"/>
    </source>
</evidence>
<sequence length="888" mass="100664">MGKLTPMMRQYLDIKNKYKDCILFFRLGDFYEMFFEDAKTASRELEITLTGKSCGLEEKAAMCGVPFHSAQNYIAKLIEKGYKVAIAEQVEDASKAKGLVKRDVVKVVTPGTVMDAELLKDNENNYIMSIYVDEGGIGIAYSDISTGRLNSTQIIDDNPLGALIDEIVKTKPREIIINKNTHNGINIELEIGKIISPYISLFDGWAYDLEYGQNKILKQLNILSLDGIGLSDKNYSICAVGSLLEYIETTQKSSISFIQNIRFYYLDNYMVLDKFTRRNLELAETMREKSKKGSLLWVLDKTNTAMGARQIKKWVEEPLKNADEIQGRLDGVEELKNNFLVMEELKDYLKSVYDLERLAVRISYGNANGRDMTALKTSLEQLPNIKNTISNMESSKIKEIRERIDTSQEVTEIIENAIVENPPVTIKEGGIIKDGYNEELDELRYISRGGKEWISNLENMEKEKTGIKSLKIGFNKVFGYYIEVTKSNLSLVPEDYIRKQTLANAERYITPELKEVEAKVLGAQDKIVELEYDIFLSLREKIKEHSLQIQKTASEIAQLDALLSFAHISNEYNYVKPEINFEGKIHIENGRHPVVERMMTDEIFVGNDTLLNKDENRFSIITGPNMAGKSTYMRQVALITLMSQIGCFVPADRANIGIVDRIFTRVGASDDLAQGQSTFMVEMSELANILNNATKDSLIILDEIGRGTSTYDGLSIAWAVVEHISNIKNIGAKTLFATHYHELTDLEDTLDGVKNYCIDVKENDGNVVFLHKIIKGSADQSYGIEVAKLAGVKNDVIDRAKGILEKLESDHVKPTIDYDEVKEDKVEYKEEKIQEVEKEIAVCEQQLDFFVPSEDSKIVEELRKINILEMTPMDAMNELYKLKKLISK</sequence>
<feature type="coiled-coil region" evidence="10">
    <location>
        <begin position="818"/>
        <end position="846"/>
    </location>
</feature>
<evidence type="ECO:0000256" key="3">
    <source>
        <dbReference type="ARBA" id="ARBA00022763"/>
    </source>
</evidence>
<dbReference type="Pfam" id="PF05192">
    <property type="entry name" value="MutS_III"/>
    <property type="match status" value="1"/>
</dbReference>
<dbReference type="SMART" id="SM00534">
    <property type="entry name" value="MUTSac"/>
    <property type="match status" value="1"/>
</dbReference>
<accession>A0A267MQU2</accession>
<dbReference type="Pfam" id="PF01624">
    <property type="entry name" value="MutS_I"/>
    <property type="match status" value="1"/>
</dbReference>
<keyword evidence="4 7" id="KW-0067">ATP-binding</keyword>
<dbReference type="FunFam" id="3.40.1170.10:FF:000001">
    <property type="entry name" value="DNA mismatch repair protein MutS"/>
    <property type="match status" value="1"/>
</dbReference>
<evidence type="ECO:0000259" key="11">
    <source>
        <dbReference type="PROSITE" id="PS00486"/>
    </source>
</evidence>
<dbReference type="InterPro" id="IPR007696">
    <property type="entry name" value="DNA_mismatch_repair_MutS_core"/>
</dbReference>
<dbReference type="InterPro" id="IPR007860">
    <property type="entry name" value="DNA_mmatch_repair_MutS_con_dom"/>
</dbReference>
<dbReference type="HAMAP" id="MF_00096">
    <property type="entry name" value="MutS"/>
    <property type="match status" value="1"/>
</dbReference>
<dbReference type="PROSITE" id="PS00486">
    <property type="entry name" value="DNA_MISMATCH_REPAIR_2"/>
    <property type="match status" value="1"/>
</dbReference>
<dbReference type="GO" id="GO:0005524">
    <property type="term" value="F:ATP binding"/>
    <property type="evidence" value="ECO:0007669"/>
    <property type="project" value="UniProtKB-UniRule"/>
</dbReference>
<dbReference type="Pfam" id="PF05190">
    <property type="entry name" value="MutS_IV"/>
    <property type="match status" value="1"/>
</dbReference>
<dbReference type="SUPFAM" id="SSF55271">
    <property type="entry name" value="DNA repair protein MutS, domain I"/>
    <property type="match status" value="1"/>
</dbReference>
<dbReference type="InterPro" id="IPR036678">
    <property type="entry name" value="MutS_con_dom_sf"/>
</dbReference>
<evidence type="ECO:0000256" key="10">
    <source>
        <dbReference type="SAM" id="Coils"/>
    </source>
</evidence>
<dbReference type="InterPro" id="IPR005748">
    <property type="entry name" value="DNA_mismatch_repair_MutS"/>
</dbReference>
<evidence type="ECO:0000256" key="5">
    <source>
        <dbReference type="ARBA" id="ARBA00023125"/>
    </source>
</evidence>
<dbReference type="NCBIfam" id="NF003810">
    <property type="entry name" value="PRK05399.1"/>
    <property type="match status" value="1"/>
</dbReference>
<reference evidence="12 13" key="1">
    <citation type="submission" date="2017-06" db="EMBL/GenBank/DDBJ databases">
        <title>Draft genome sequence of anaerobic fermentative bacterium Anaeromicrobium sediminis DY2726D isolated from West Pacific Ocean sediments.</title>
        <authorList>
            <person name="Zeng X."/>
        </authorList>
    </citation>
    <scope>NUCLEOTIDE SEQUENCE [LARGE SCALE GENOMIC DNA]</scope>
    <source>
        <strain evidence="12 13">DY2726D</strain>
    </source>
</reference>
<dbReference type="SUPFAM" id="SSF48334">
    <property type="entry name" value="DNA repair protein MutS, domain III"/>
    <property type="match status" value="1"/>
</dbReference>
<dbReference type="InterPro" id="IPR036187">
    <property type="entry name" value="DNA_mismatch_repair_MutS_sf"/>
</dbReference>
<proteinExistence type="inferred from homology"/>
<keyword evidence="6 7" id="KW-0234">DNA repair</keyword>
<evidence type="ECO:0000256" key="6">
    <source>
        <dbReference type="ARBA" id="ARBA00023204"/>
    </source>
</evidence>
<evidence type="ECO:0000313" key="13">
    <source>
        <dbReference type="Proteomes" id="UP000216024"/>
    </source>
</evidence>
<dbReference type="FunFam" id="3.40.50.300:FF:001579">
    <property type="entry name" value="DNA mismatch repair protein MutS"/>
    <property type="match status" value="1"/>
</dbReference>
<dbReference type="InterPro" id="IPR027417">
    <property type="entry name" value="P-loop_NTPase"/>
</dbReference>
<feature type="domain" description="DNA mismatch repair proteins mutS family" evidence="11">
    <location>
        <begin position="697"/>
        <end position="713"/>
    </location>
</feature>
<dbReference type="NCBIfam" id="TIGR01070">
    <property type="entry name" value="mutS1"/>
    <property type="match status" value="1"/>
</dbReference>
<dbReference type="InterPro" id="IPR007695">
    <property type="entry name" value="DNA_mismatch_repair_MutS-lik_N"/>
</dbReference>
<dbReference type="Proteomes" id="UP000216024">
    <property type="component" value="Unassembled WGS sequence"/>
</dbReference>
<evidence type="ECO:0000256" key="7">
    <source>
        <dbReference type="HAMAP-Rule" id="MF_00096"/>
    </source>
</evidence>
<comment type="function">
    <text evidence="7">This protein is involved in the repair of mismatches in DNA. It is possible that it carries out the mismatch recognition step. This protein has a weak ATPase activity.</text>
</comment>
<feature type="binding site" evidence="7">
    <location>
        <begin position="623"/>
        <end position="630"/>
    </location>
    <ligand>
        <name>ATP</name>
        <dbReference type="ChEBI" id="CHEBI:30616"/>
    </ligand>
</feature>
<organism evidence="12 13">
    <name type="scientific">Anaeromicrobium sediminis</name>
    <dbReference type="NCBI Taxonomy" id="1478221"/>
    <lineage>
        <taxon>Bacteria</taxon>
        <taxon>Bacillati</taxon>
        <taxon>Bacillota</taxon>
        <taxon>Clostridia</taxon>
        <taxon>Peptostreptococcales</taxon>
        <taxon>Thermotaleaceae</taxon>
        <taxon>Anaeromicrobium</taxon>
    </lineage>
</organism>
<dbReference type="InterPro" id="IPR016151">
    <property type="entry name" value="DNA_mismatch_repair_MutS_N"/>
</dbReference>
<dbReference type="InterPro" id="IPR017261">
    <property type="entry name" value="DNA_mismatch_repair_MutS/MSH"/>
</dbReference>
<keyword evidence="10" id="KW-0175">Coiled coil</keyword>
<dbReference type="PANTHER" id="PTHR11361:SF34">
    <property type="entry name" value="DNA MISMATCH REPAIR PROTEIN MSH1, MITOCHONDRIAL"/>
    <property type="match status" value="1"/>
</dbReference>
<evidence type="ECO:0000313" key="12">
    <source>
        <dbReference type="EMBL" id="PAB61143.1"/>
    </source>
</evidence>
<dbReference type="Pfam" id="PF05188">
    <property type="entry name" value="MutS_II"/>
    <property type="match status" value="1"/>
</dbReference>
<dbReference type="SUPFAM" id="SSF53150">
    <property type="entry name" value="DNA repair protein MutS, domain II"/>
    <property type="match status" value="1"/>
</dbReference>
<dbReference type="InterPro" id="IPR000432">
    <property type="entry name" value="DNA_mismatch_repair_MutS_C"/>
</dbReference>
<dbReference type="EMBL" id="NIBG01000001">
    <property type="protein sequence ID" value="PAB61143.1"/>
    <property type="molecule type" value="Genomic_DNA"/>
</dbReference>
<evidence type="ECO:0000256" key="1">
    <source>
        <dbReference type="ARBA" id="ARBA00006271"/>
    </source>
</evidence>
<evidence type="ECO:0000256" key="8">
    <source>
        <dbReference type="NCBIfam" id="TIGR01070"/>
    </source>
</evidence>
<dbReference type="Gene3D" id="3.30.420.110">
    <property type="entry name" value="MutS, connector domain"/>
    <property type="match status" value="1"/>
</dbReference>